<dbReference type="SUPFAM" id="SSF51998">
    <property type="entry name" value="PFL-like glycyl radical enzymes"/>
    <property type="match status" value="1"/>
</dbReference>
<feature type="domain" description="Ribonucleotide reductase large subunit C-terminal" evidence="14">
    <location>
        <begin position="174"/>
        <end position="713"/>
    </location>
</feature>
<evidence type="ECO:0000256" key="11">
    <source>
        <dbReference type="ARBA" id="ARBA00025437"/>
    </source>
</evidence>
<evidence type="ECO:0000256" key="10">
    <source>
        <dbReference type="ARBA" id="ARBA00023285"/>
    </source>
</evidence>
<proteinExistence type="inferred from homology"/>
<dbReference type="Pfam" id="PF08471">
    <property type="entry name" value="Ribonuc_red_2_N"/>
    <property type="match status" value="1"/>
</dbReference>
<organism evidence="17 18">
    <name type="scientific">candidate division Kazan bacterium GW2011_GWB1_52_7</name>
    <dbReference type="NCBI Taxonomy" id="1620414"/>
    <lineage>
        <taxon>Bacteria</taxon>
        <taxon>Bacteria division Kazan-3B-28</taxon>
    </lineage>
</organism>
<dbReference type="CDD" id="cd02888">
    <property type="entry name" value="RNR_II_dimer"/>
    <property type="match status" value="1"/>
</dbReference>
<evidence type="ECO:0000256" key="6">
    <source>
        <dbReference type="ARBA" id="ARBA00022634"/>
    </source>
</evidence>
<evidence type="ECO:0000256" key="8">
    <source>
        <dbReference type="ARBA" id="ARBA00023002"/>
    </source>
</evidence>
<dbReference type="PANTHER" id="PTHR43371:SF1">
    <property type="entry name" value="RIBONUCLEOSIDE-DIPHOSPHATE REDUCTASE"/>
    <property type="match status" value="1"/>
</dbReference>
<reference evidence="17 18" key="1">
    <citation type="journal article" date="2015" name="Nature">
        <title>rRNA introns, odd ribosomes, and small enigmatic genomes across a large radiation of phyla.</title>
        <authorList>
            <person name="Brown C.T."/>
            <person name="Hug L.A."/>
            <person name="Thomas B.C."/>
            <person name="Sharon I."/>
            <person name="Castelle C.J."/>
            <person name="Singh A."/>
            <person name="Wilkins M.J."/>
            <person name="Williams K.H."/>
            <person name="Banfield J.F."/>
        </authorList>
    </citation>
    <scope>NUCLEOTIDE SEQUENCE [LARGE SCALE GENOMIC DNA]</scope>
</reference>
<evidence type="ECO:0000313" key="18">
    <source>
        <dbReference type="Proteomes" id="UP000034913"/>
    </source>
</evidence>
<evidence type="ECO:0000313" key="17">
    <source>
        <dbReference type="EMBL" id="KKW26914.1"/>
    </source>
</evidence>
<evidence type="ECO:0000256" key="5">
    <source>
        <dbReference type="ARBA" id="ARBA00022628"/>
    </source>
</evidence>
<dbReference type="Gene3D" id="3.20.70.20">
    <property type="match status" value="1"/>
</dbReference>
<dbReference type="NCBIfam" id="TIGR02504">
    <property type="entry name" value="NrdJ_Z"/>
    <property type="match status" value="1"/>
</dbReference>
<dbReference type="InterPro" id="IPR013678">
    <property type="entry name" value="RNR_2_N"/>
</dbReference>
<accession>A0A0G2A3X5</accession>
<dbReference type="EC" id="1.17.4.1" evidence="3 13"/>
<evidence type="ECO:0000256" key="4">
    <source>
        <dbReference type="ARBA" id="ARBA00014409"/>
    </source>
</evidence>
<dbReference type="EMBL" id="LCRB01000002">
    <property type="protein sequence ID" value="KKW26914.1"/>
    <property type="molecule type" value="Genomic_DNA"/>
</dbReference>
<keyword evidence="7 13" id="KW-0547">Nucleotide-binding</keyword>
<evidence type="ECO:0000256" key="13">
    <source>
        <dbReference type="RuleBase" id="RU364064"/>
    </source>
</evidence>
<dbReference type="InterPro" id="IPR000788">
    <property type="entry name" value="RNR_lg_C"/>
</dbReference>
<evidence type="ECO:0000259" key="14">
    <source>
        <dbReference type="Pfam" id="PF02867"/>
    </source>
</evidence>
<evidence type="ECO:0000256" key="1">
    <source>
        <dbReference type="ARBA" id="ARBA00001922"/>
    </source>
</evidence>
<dbReference type="GO" id="GO:0050897">
    <property type="term" value="F:cobalt ion binding"/>
    <property type="evidence" value="ECO:0007669"/>
    <property type="project" value="InterPro"/>
</dbReference>
<dbReference type="PRINTS" id="PR01183">
    <property type="entry name" value="RIBORDTASEM1"/>
</dbReference>
<dbReference type="Pfam" id="PF12637">
    <property type="entry name" value="TSCPD"/>
    <property type="match status" value="1"/>
</dbReference>
<feature type="domain" description="Ribonucleotide reductase class II vitamin B12-dependent N-terminal" evidence="15">
    <location>
        <begin position="34"/>
        <end position="125"/>
    </location>
</feature>
<keyword evidence="5 13" id="KW-0846">Cobalamin</keyword>
<evidence type="ECO:0000256" key="12">
    <source>
        <dbReference type="ARBA" id="ARBA00047754"/>
    </source>
</evidence>
<comment type="similarity">
    <text evidence="2 13">Belongs to the ribonucleoside diphosphate reductase class-2 family.</text>
</comment>
<comment type="catalytic activity">
    <reaction evidence="12 13">
        <text>a 2'-deoxyribonucleoside 5'-diphosphate + [thioredoxin]-disulfide + H2O = a ribonucleoside 5'-diphosphate + [thioredoxin]-dithiol</text>
        <dbReference type="Rhea" id="RHEA:23252"/>
        <dbReference type="Rhea" id="RHEA-COMP:10698"/>
        <dbReference type="Rhea" id="RHEA-COMP:10700"/>
        <dbReference type="ChEBI" id="CHEBI:15377"/>
        <dbReference type="ChEBI" id="CHEBI:29950"/>
        <dbReference type="ChEBI" id="CHEBI:50058"/>
        <dbReference type="ChEBI" id="CHEBI:57930"/>
        <dbReference type="ChEBI" id="CHEBI:73316"/>
        <dbReference type="EC" id="1.17.4.1"/>
    </reaction>
</comment>
<evidence type="ECO:0000256" key="2">
    <source>
        <dbReference type="ARBA" id="ARBA00007405"/>
    </source>
</evidence>
<comment type="cofactor">
    <cofactor evidence="1 13">
        <name>adenosylcob(III)alamin</name>
        <dbReference type="ChEBI" id="CHEBI:18408"/>
    </cofactor>
</comment>
<dbReference type="InterPro" id="IPR013344">
    <property type="entry name" value="RNR_NrdJ/NrdZ"/>
</dbReference>
<sequence length="950" mass="104647">MGNGISKAEQELVTRRFTRPGDDIFKMLDWGVRHVELKDASGRMLLDKDVEAPLSWSDTAVTIAAYKYLRKRGVSTPEGCEISIRQLVHRVAHTIRTAGEKLGHLTTKELADTFEDELKYILVTQRGAFNSPVWFNVGLWHEYNIDGSTLNFFWNQETNEVERATNAYEHPQSSACFIQSIKDDLGDIFDLVKKESQLFKHGSGTGTNFSSLRSKYELLSGGGTSSGVMSFLNVFNAGAGATKSGGTTRRAAKMVILNVDHPEIMDFIRWKAREEEKAKILIEYGGLPSDFNGEAYQTVGGQNSNNSVRVTDEFMQSYLAGGQWDTHEVLGGRVINTYPAKQIMHEIAEAAWRCADPGMQYDTTINRWHTCKVSGRINGSNPCSEYMFLDDTSCNLASINLVKFMNEDGSFNVEEFHHAVDIFILAQEILVDFSSYPARGMAQNSHEFRPLGLGYANLGAYLMRAGLPYDSDKGRALSAAITAMMTGRAYAQSARIAEKVGPFPGYAKNRESMLEVIGMHRDAAYRVDANNLSAELLAVSKQDWDEALALGEKHGFRNAQATVLAPTGTIGPLMDADTTGIEPDFALVKYKKLAGGGGYSIVNQSVAPALERLGYTGNEIKTITDYILETGKIENAPHLKDEHLPIFDCANRCGDGKRFIRAMAHLEIMAATQPFISGAISKTVNMPEEVTVEEVEEVYIEAWRKGLKALALYRDNCKASQPLSAKRKEVEAATTLIPAKAPETHMPKTRQGITHSFIVGNHKIYLTANHFDDGRLGEIFLRSAREGSMVSGLLDTLARLMSKALQRGESVESLIDSLINMRFEPWGATDDADIPFAKSIPDYIARWLGRQFLPVNRQVMFGIIGEDVAKSLESTDVTNVDTKDQTVEAAADETPEPITLPLQETFNIKMEANGDVAEGSAPPCPTCGALMVRNGTCYACRECGTTTGCS</sequence>
<evidence type="ECO:0000256" key="3">
    <source>
        <dbReference type="ARBA" id="ARBA00012274"/>
    </source>
</evidence>
<dbReference type="NCBIfam" id="NF005122">
    <property type="entry name" value="PRK06556.1"/>
    <property type="match status" value="1"/>
</dbReference>
<dbReference type="Pfam" id="PF02867">
    <property type="entry name" value="Ribonuc_red_lgC"/>
    <property type="match status" value="1"/>
</dbReference>
<comment type="function">
    <text evidence="11 13">Catalyzes the reduction of ribonucleotides to deoxyribonucleotides. May function to provide a pool of deoxyribonucleotide precursors for DNA repair during oxygen limitation and/or for immediate growth after restoration of oxygen.</text>
</comment>
<dbReference type="AlphaFoldDB" id="A0A0G2A3X5"/>
<dbReference type="PANTHER" id="PTHR43371">
    <property type="entry name" value="VITAMIN B12-DEPENDENT RIBONUCLEOTIDE REDUCTASE"/>
    <property type="match status" value="1"/>
</dbReference>
<keyword evidence="8 13" id="KW-0560">Oxidoreductase</keyword>
<dbReference type="PATRIC" id="fig|1620414.3.peg.477"/>
<comment type="caution">
    <text evidence="17">The sequence shown here is derived from an EMBL/GenBank/DDBJ whole genome shotgun (WGS) entry which is preliminary data.</text>
</comment>
<dbReference type="GO" id="GO:0071897">
    <property type="term" value="P:DNA biosynthetic process"/>
    <property type="evidence" value="ECO:0007669"/>
    <property type="project" value="UniProtKB-KW"/>
</dbReference>
<protein>
    <recommendedName>
        <fullName evidence="4 13">Vitamin B12-dependent ribonucleotide reductase</fullName>
        <ecNumber evidence="3 13">1.17.4.1</ecNumber>
    </recommendedName>
</protein>
<dbReference type="GO" id="GO:0031419">
    <property type="term" value="F:cobalamin binding"/>
    <property type="evidence" value="ECO:0007669"/>
    <property type="project" value="UniProtKB-KW"/>
</dbReference>
<keyword evidence="9" id="KW-1015">Disulfide bond</keyword>
<evidence type="ECO:0000259" key="15">
    <source>
        <dbReference type="Pfam" id="PF08471"/>
    </source>
</evidence>
<dbReference type="InterPro" id="IPR050862">
    <property type="entry name" value="RdRp_reductase_class-2"/>
</dbReference>
<evidence type="ECO:0000256" key="7">
    <source>
        <dbReference type="ARBA" id="ARBA00022741"/>
    </source>
</evidence>
<keyword evidence="6 13" id="KW-0237">DNA synthesis</keyword>
<feature type="domain" description="TSCPD" evidence="16">
    <location>
        <begin position="747"/>
        <end position="850"/>
    </location>
</feature>
<dbReference type="Proteomes" id="UP000034913">
    <property type="component" value="Unassembled WGS sequence"/>
</dbReference>
<dbReference type="InterPro" id="IPR024434">
    <property type="entry name" value="TSCPD_dom"/>
</dbReference>
<evidence type="ECO:0000256" key="9">
    <source>
        <dbReference type="ARBA" id="ARBA00023157"/>
    </source>
</evidence>
<dbReference type="GO" id="GO:0004748">
    <property type="term" value="F:ribonucleoside-diphosphate reductase activity, thioredoxin disulfide as acceptor"/>
    <property type="evidence" value="ECO:0007669"/>
    <property type="project" value="UniProtKB-EC"/>
</dbReference>
<gene>
    <name evidence="17" type="ORF">VF00_C0002G0239</name>
</gene>
<dbReference type="GO" id="GO:0000166">
    <property type="term" value="F:nucleotide binding"/>
    <property type="evidence" value="ECO:0007669"/>
    <property type="project" value="UniProtKB-KW"/>
</dbReference>
<keyword evidence="10 13" id="KW-0170">Cobalt</keyword>
<evidence type="ECO:0000259" key="16">
    <source>
        <dbReference type="Pfam" id="PF12637"/>
    </source>
</evidence>
<name>A0A0G2A3X5_UNCK3</name>